<reference evidence="2 3" key="1">
    <citation type="submission" date="2018-05" db="EMBL/GenBank/DDBJ databases">
        <title>Draft genome sequence of Scytalidium lignicola DSM 105466, a ubiquitous saprotrophic fungus.</title>
        <authorList>
            <person name="Buettner E."/>
            <person name="Gebauer A.M."/>
            <person name="Hofrichter M."/>
            <person name="Liers C."/>
            <person name="Kellner H."/>
        </authorList>
    </citation>
    <scope>NUCLEOTIDE SEQUENCE [LARGE SCALE GENOMIC DNA]</scope>
    <source>
        <strain evidence="2 3">DSM 105466</strain>
    </source>
</reference>
<comment type="caution">
    <text evidence="2">The sequence shown here is derived from an EMBL/GenBank/DDBJ whole genome shotgun (WGS) entry which is preliminary data.</text>
</comment>
<proteinExistence type="predicted"/>
<name>A0A3E2HLE4_SCYLI</name>
<accession>A0A3E2HLE4</accession>
<feature type="region of interest" description="Disordered" evidence="1">
    <location>
        <begin position="37"/>
        <end position="66"/>
    </location>
</feature>
<evidence type="ECO:0000256" key="1">
    <source>
        <dbReference type="SAM" id="MobiDB-lite"/>
    </source>
</evidence>
<sequence length="81" mass="8386">MGDSNSTAGYGTGQYITAPPATGSARCRVQPVPQPALAQLPAPGRTGPCNAPASLSPKPQSPLSCMREEHWRSIRGALRAS</sequence>
<protein>
    <submittedName>
        <fullName evidence="2">Uncharacterized protein</fullName>
    </submittedName>
</protein>
<gene>
    <name evidence="2" type="ORF">B7463_g2137</name>
</gene>
<organism evidence="2 3">
    <name type="scientific">Scytalidium lignicola</name>
    <name type="common">Hyphomycete</name>
    <dbReference type="NCBI Taxonomy" id="5539"/>
    <lineage>
        <taxon>Eukaryota</taxon>
        <taxon>Fungi</taxon>
        <taxon>Dikarya</taxon>
        <taxon>Ascomycota</taxon>
        <taxon>Pezizomycotina</taxon>
        <taxon>Leotiomycetes</taxon>
        <taxon>Leotiomycetes incertae sedis</taxon>
        <taxon>Scytalidium</taxon>
    </lineage>
</organism>
<dbReference type="AlphaFoldDB" id="A0A3E2HLE4"/>
<feature type="region of interest" description="Disordered" evidence="1">
    <location>
        <begin position="1"/>
        <end position="25"/>
    </location>
</feature>
<evidence type="ECO:0000313" key="3">
    <source>
        <dbReference type="Proteomes" id="UP000258309"/>
    </source>
</evidence>
<dbReference type="EMBL" id="NCSJ02000024">
    <property type="protein sequence ID" value="RFU34218.1"/>
    <property type="molecule type" value="Genomic_DNA"/>
</dbReference>
<evidence type="ECO:0000313" key="2">
    <source>
        <dbReference type="EMBL" id="RFU34218.1"/>
    </source>
</evidence>
<feature type="non-terminal residue" evidence="2">
    <location>
        <position position="81"/>
    </location>
</feature>
<keyword evidence="3" id="KW-1185">Reference proteome</keyword>
<dbReference type="Proteomes" id="UP000258309">
    <property type="component" value="Unassembled WGS sequence"/>
</dbReference>
<feature type="non-terminal residue" evidence="2">
    <location>
        <position position="1"/>
    </location>
</feature>